<comment type="caution">
    <text evidence="2">The sequence shown here is derived from an EMBL/GenBank/DDBJ whole genome shotgun (WGS) entry which is preliminary data.</text>
</comment>
<dbReference type="KEGG" id="dpl:KGM_209525"/>
<evidence type="ECO:0000256" key="1">
    <source>
        <dbReference type="SAM" id="MobiDB-lite"/>
    </source>
</evidence>
<dbReference type="EMBL" id="AGBW02008272">
    <property type="protein sequence ID" value="OWR53871.1"/>
    <property type="molecule type" value="Genomic_DNA"/>
</dbReference>
<protein>
    <submittedName>
        <fullName evidence="2">Uncharacterized protein</fullName>
    </submittedName>
</protein>
<proteinExistence type="predicted"/>
<accession>A0A212FJG3</accession>
<name>A0A212FJG3_DANPL</name>
<dbReference type="InParanoid" id="A0A212FJG3"/>
<keyword evidence="3" id="KW-1185">Reference proteome</keyword>
<sequence>MLSPVSTTVRQIRRAATVTRSSV</sequence>
<feature type="compositionally biased region" description="Polar residues" evidence="1">
    <location>
        <begin position="1"/>
        <end position="10"/>
    </location>
</feature>
<evidence type="ECO:0000313" key="3">
    <source>
        <dbReference type="Proteomes" id="UP000007151"/>
    </source>
</evidence>
<reference evidence="2 3" key="1">
    <citation type="journal article" date="2011" name="Cell">
        <title>The monarch butterfly genome yields insights into long-distance migration.</title>
        <authorList>
            <person name="Zhan S."/>
            <person name="Merlin C."/>
            <person name="Boore J.L."/>
            <person name="Reppert S.M."/>
        </authorList>
    </citation>
    <scope>NUCLEOTIDE SEQUENCE [LARGE SCALE GENOMIC DNA]</scope>
    <source>
        <strain evidence="2">F-2</strain>
    </source>
</reference>
<evidence type="ECO:0000313" key="2">
    <source>
        <dbReference type="EMBL" id="OWR53871.1"/>
    </source>
</evidence>
<dbReference type="Proteomes" id="UP000007151">
    <property type="component" value="Unassembled WGS sequence"/>
</dbReference>
<organism evidence="2 3">
    <name type="scientific">Danaus plexippus plexippus</name>
    <dbReference type="NCBI Taxonomy" id="278856"/>
    <lineage>
        <taxon>Eukaryota</taxon>
        <taxon>Metazoa</taxon>
        <taxon>Ecdysozoa</taxon>
        <taxon>Arthropoda</taxon>
        <taxon>Hexapoda</taxon>
        <taxon>Insecta</taxon>
        <taxon>Pterygota</taxon>
        <taxon>Neoptera</taxon>
        <taxon>Endopterygota</taxon>
        <taxon>Lepidoptera</taxon>
        <taxon>Glossata</taxon>
        <taxon>Ditrysia</taxon>
        <taxon>Papilionoidea</taxon>
        <taxon>Nymphalidae</taxon>
        <taxon>Danainae</taxon>
        <taxon>Danaini</taxon>
        <taxon>Danaina</taxon>
        <taxon>Danaus</taxon>
        <taxon>Danaus</taxon>
    </lineage>
</organism>
<feature type="region of interest" description="Disordered" evidence="1">
    <location>
        <begin position="1"/>
        <end position="23"/>
    </location>
</feature>
<gene>
    <name evidence="2" type="ORF">KGM_209525</name>
</gene>
<dbReference type="AlphaFoldDB" id="A0A212FJG3"/>